<gene>
    <name evidence="2" type="ORF">KDA_75200</name>
</gene>
<name>A0A402BL35_9CHLR</name>
<reference evidence="3" key="1">
    <citation type="submission" date="2018-12" db="EMBL/GenBank/DDBJ databases">
        <title>Tengunoibacter tsumagoiensis gen. nov., sp. nov., Dictyobacter kobayashii sp. nov., D. alpinus sp. nov., and D. joshuensis sp. nov. and description of Dictyobacteraceae fam. nov. within the order Ktedonobacterales isolated from Tengu-no-mugimeshi.</title>
        <authorList>
            <person name="Wang C.M."/>
            <person name="Zheng Y."/>
            <person name="Sakai Y."/>
            <person name="Toyoda A."/>
            <person name="Minakuchi Y."/>
            <person name="Abe K."/>
            <person name="Yokota A."/>
            <person name="Yabe S."/>
        </authorList>
    </citation>
    <scope>NUCLEOTIDE SEQUENCE [LARGE SCALE GENOMIC DNA]</scope>
    <source>
        <strain evidence="3">Uno16</strain>
    </source>
</reference>
<evidence type="ECO:0000313" key="2">
    <source>
        <dbReference type="EMBL" id="GCE32036.1"/>
    </source>
</evidence>
<feature type="region of interest" description="Disordered" evidence="1">
    <location>
        <begin position="71"/>
        <end position="93"/>
    </location>
</feature>
<keyword evidence="3" id="KW-1185">Reference proteome</keyword>
<evidence type="ECO:0000256" key="1">
    <source>
        <dbReference type="SAM" id="MobiDB-lite"/>
    </source>
</evidence>
<dbReference type="AlphaFoldDB" id="A0A402BL35"/>
<comment type="caution">
    <text evidence="2">The sequence shown here is derived from an EMBL/GenBank/DDBJ whole genome shotgun (WGS) entry which is preliminary data.</text>
</comment>
<organism evidence="2 3">
    <name type="scientific">Dictyobacter alpinus</name>
    <dbReference type="NCBI Taxonomy" id="2014873"/>
    <lineage>
        <taxon>Bacteria</taxon>
        <taxon>Bacillati</taxon>
        <taxon>Chloroflexota</taxon>
        <taxon>Ktedonobacteria</taxon>
        <taxon>Ktedonobacterales</taxon>
        <taxon>Dictyobacteraceae</taxon>
        <taxon>Dictyobacter</taxon>
    </lineage>
</organism>
<proteinExistence type="predicted"/>
<dbReference type="Proteomes" id="UP000287171">
    <property type="component" value="Unassembled WGS sequence"/>
</dbReference>
<sequence>MGGPLPPETLPGWDTRGWVGLAGPKLPILFPISLDRGVRGRVFPRFTLTGWGASPKGFLWARGCKARKRHLVNPGGTEVPSTQHSLLSGGGNA</sequence>
<accession>A0A402BL35</accession>
<evidence type="ECO:0000313" key="3">
    <source>
        <dbReference type="Proteomes" id="UP000287171"/>
    </source>
</evidence>
<dbReference type="EMBL" id="BIFT01000003">
    <property type="protein sequence ID" value="GCE32036.1"/>
    <property type="molecule type" value="Genomic_DNA"/>
</dbReference>
<protein>
    <submittedName>
        <fullName evidence="2">Uncharacterized protein</fullName>
    </submittedName>
</protein>